<comment type="caution">
    <text evidence="12">The sequence shown here is derived from an EMBL/GenBank/DDBJ whole genome shotgun (WGS) entry which is preliminary data.</text>
</comment>
<name>A0A7X2N2B1_9FIRM</name>
<keyword evidence="2 8" id="KW-0808">Transferase</keyword>
<dbReference type="AlphaFoldDB" id="A0A7X2N2B1"/>
<dbReference type="InterPro" id="IPR043519">
    <property type="entry name" value="NT_sf"/>
</dbReference>
<dbReference type="Pfam" id="PF01966">
    <property type="entry name" value="HD"/>
    <property type="match status" value="1"/>
</dbReference>
<evidence type="ECO:0000259" key="10">
    <source>
        <dbReference type="Pfam" id="PF01966"/>
    </source>
</evidence>
<evidence type="ECO:0000256" key="2">
    <source>
        <dbReference type="ARBA" id="ARBA00022679"/>
    </source>
</evidence>
<dbReference type="RefSeq" id="WP_154459602.1">
    <property type="nucleotide sequence ID" value="NZ_JAQYTQ010000028.1"/>
</dbReference>
<dbReference type="PANTHER" id="PTHR46173:SF1">
    <property type="entry name" value="CCA TRNA NUCLEOTIDYLTRANSFERASE 1, MITOCHONDRIAL"/>
    <property type="match status" value="1"/>
</dbReference>
<dbReference type="CDD" id="cd05398">
    <property type="entry name" value="NT_ClassII-CCAase"/>
    <property type="match status" value="1"/>
</dbReference>
<dbReference type="SUPFAM" id="SSF81301">
    <property type="entry name" value="Nucleotidyltransferase"/>
    <property type="match status" value="1"/>
</dbReference>
<dbReference type="GO" id="GO:0008033">
    <property type="term" value="P:tRNA processing"/>
    <property type="evidence" value="ECO:0007669"/>
    <property type="project" value="UniProtKB-KW"/>
</dbReference>
<dbReference type="Gene3D" id="3.30.460.10">
    <property type="entry name" value="Beta Polymerase, domain 2"/>
    <property type="match status" value="1"/>
</dbReference>
<keyword evidence="7" id="KW-0460">Magnesium</keyword>
<dbReference type="SUPFAM" id="SSF81891">
    <property type="entry name" value="Poly A polymerase C-terminal region-like"/>
    <property type="match status" value="1"/>
</dbReference>
<evidence type="ECO:0000313" key="13">
    <source>
        <dbReference type="Proteomes" id="UP000470082"/>
    </source>
</evidence>
<keyword evidence="13" id="KW-1185">Reference proteome</keyword>
<gene>
    <name evidence="12" type="ORF">FYJ50_03270</name>
</gene>
<evidence type="ECO:0000313" key="12">
    <source>
        <dbReference type="EMBL" id="MSS01141.1"/>
    </source>
</evidence>
<comment type="similarity">
    <text evidence="8">Belongs to the tRNA nucleotidyltransferase/poly(A) polymerase family.</text>
</comment>
<evidence type="ECO:0000256" key="4">
    <source>
        <dbReference type="ARBA" id="ARBA00022695"/>
    </source>
</evidence>
<evidence type="ECO:0000259" key="9">
    <source>
        <dbReference type="Pfam" id="PF01743"/>
    </source>
</evidence>
<keyword evidence="5" id="KW-0479">Metal-binding</keyword>
<protein>
    <submittedName>
        <fullName evidence="12">HD domain-containing protein</fullName>
    </submittedName>
</protein>
<dbReference type="GO" id="GO:0016779">
    <property type="term" value="F:nucleotidyltransferase activity"/>
    <property type="evidence" value="ECO:0007669"/>
    <property type="project" value="UniProtKB-KW"/>
</dbReference>
<dbReference type="PANTHER" id="PTHR46173">
    <property type="entry name" value="CCA TRNA NUCLEOTIDYLTRANSFERASE 1, MITOCHONDRIAL"/>
    <property type="match status" value="1"/>
</dbReference>
<evidence type="ECO:0000256" key="6">
    <source>
        <dbReference type="ARBA" id="ARBA00022741"/>
    </source>
</evidence>
<keyword evidence="4" id="KW-0548">Nucleotidyltransferase</keyword>
<keyword evidence="6" id="KW-0547">Nucleotide-binding</keyword>
<sequence>MKWPEFILEIIDTLNQNGFEAYLVGGCLRDALLNRECHDYDIATQARPEQILNLFEHCQTKGMSHGTIVVSGKYDVEITTFRKESTYSDHRHPDSVSFVQDIKEDLYRRDFTVNAMAYHPEKGIIDLFNGQKDLKDKILKTVKDASLSFQEDALRMLRAFRFCAKLQFKMDDSLKIAIEKNKHLIQYVSKERIWEELSEILKYDPFQIEEMVDLLEPVLPELKQCYNCQQNSPYHFTNVLSHSLLSVSYCHPYDETIAYALLFHDLGKPQVKKTEKGVDHFKGHPKVSYEIAKRICTGFKVSNRQKERIEQLVYYHDDGFTKGLDSVYKFRIELNWDDERLNQLIEVRRCDLMAHSKKGRETLHQLNDFIELYEKCKKERIFTLKELNLNGKDIQNCDIPKEKIKEVLKDCLKYVFYHPDKNDKETLMLYIRDVWK</sequence>
<feature type="domain" description="Poly A polymerase head" evidence="9">
    <location>
        <begin position="21"/>
        <end position="139"/>
    </location>
</feature>
<dbReference type="InterPro" id="IPR032828">
    <property type="entry name" value="PolyA_RNA-bd"/>
</dbReference>
<evidence type="ECO:0000256" key="1">
    <source>
        <dbReference type="ARBA" id="ARBA00001946"/>
    </source>
</evidence>
<evidence type="ECO:0000259" key="11">
    <source>
        <dbReference type="Pfam" id="PF12627"/>
    </source>
</evidence>
<feature type="domain" description="tRNA nucleotidyltransferase/poly(A) polymerase RNA and SrmB- binding" evidence="11">
    <location>
        <begin position="168"/>
        <end position="223"/>
    </location>
</feature>
<dbReference type="GO" id="GO:0000166">
    <property type="term" value="F:nucleotide binding"/>
    <property type="evidence" value="ECO:0007669"/>
    <property type="project" value="UniProtKB-KW"/>
</dbReference>
<evidence type="ECO:0000256" key="3">
    <source>
        <dbReference type="ARBA" id="ARBA00022694"/>
    </source>
</evidence>
<keyword evidence="8" id="KW-0694">RNA-binding</keyword>
<dbReference type="GO" id="GO:0000049">
    <property type="term" value="F:tRNA binding"/>
    <property type="evidence" value="ECO:0007669"/>
    <property type="project" value="TreeGrafter"/>
</dbReference>
<dbReference type="Gene3D" id="1.10.3090.10">
    <property type="entry name" value="cca-adding enzyme, domain 2"/>
    <property type="match status" value="1"/>
</dbReference>
<evidence type="ECO:0000256" key="8">
    <source>
        <dbReference type="RuleBase" id="RU003953"/>
    </source>
</evidence>
<evidence type="ECO:0000256" key="5">
    <source>
        <dbReference type="ARBA" id="ARBA00022723"/>
    </source>
</evidence>
<dbReference type="Proteomes" id="UP000470082">
    <property type="component" value="Unassembled WGS sequence"/>
</dbReference>
<dbReference type="Pfam" id="PF01743">
    <property type="entry name" value="PolyA_pol"/>
    <property type="match status" value="1"/>
</dbReference>
<dbReference type="InterPro" id="IPR002646">
    <property type="entry name" value="PolA_pol_head_dom"/>
</dbReference>
<accession>A0A7X2N2B1</accession>
<organism evidence="12 13">
    <name type="scientific">Floccifex porci</name>
    <dbReference type="NCBI Taxonomy" id="2606629"/>
    <lineage>
        <taxon>Bacteria</taxon>
        <taxon>Bacillati</taxon>
        <taxon>Bacillota</taxon>
        <taxon>Erysipelotrichia</taxon>
        <taxon>Erysipelotrichales</taxon>
        <taxon>Erysipelotrichaceae</taxon>
        <taxon>Floccifex</taxon>
    </lineage>
</organism>
<comment type="cofactor">
    <cofactor evidence="1">
        <name>Mg(2+)</name>
        <dbReference type="ChEBI" id="CHEBI:18420"/>
    </cofactor>
</comment>
<reference evidence="12 13" key="1">
    <citation type="submission" date="2019-08" db="EMBL/GenBank/DDBJ databases">
        <title>In-depth cultivation of the pig gut microbiome towards novel bacterial diversity and tailored functional studies.</title>
        <authorList>
            <person name="Wylensek D."/>
            <person name="Hitch T.C.A."/>
            <person name="Clavel T."/>
        </authorList>
    </citation>
    <scope>NUCLEOTIDE SEQUENCE [LARGE SCALE GENOMIC DNA]</scope>
    <source>
        <strain evidence="12 13">LKV-178-WT-2G</strain>
    </source>
</reference>
<evidence type="ECO:0000256" key="7">
    <source>
        <dbReference type="ARBA" id="ARBA00022842"/>
    </source>
</evidence>
<dbReference type="Pfam" id="PF12627">
    <property type="entry name" value="PolyA_pol_RNAbd"/>
    <property type="match status" value="1"/>
</dbReference>
<proteinExistence type="inferred from homology"/>
<feature type="domain" description="HD" evidence="10">
    <location>
        <begin position="255"/>
        <end position="320"/>
    </location>
</feature>
<dbReference type="InterPro" id="IPR050264">
    <property type="entry name" value="Bact_CCA-adding_enz_type3_sf"/>
</dbReference>
<keyword evidence="3" id="KW-0819">tRNA processing</keyword>
<dbReference type="EMBL" id="VUMM01000003">
    <property type="protein sequence ID" value="MSS01141.1"/>
    <property type="molecule type" value="Genomic_DNA"/>
</dbReference>
<dbReference type="InterPro" id="IPR006674">
    <property type="entry name" value="HD_domain"/>
</dbReference>
<dbReference type="GO" id="GO:0046872">
    <property type="term" value="F:metal ion binding"/>
    <property type="evidence" value="ECO:0007669"/>
    <property type="project" value="UniProtKB-KW"/>
</dbReference>